<dbReference type="PROSITE" id="PS51257">
    <property type="entry name" value="PROKAR_LIPOPROTEIN"/>
    <property type="match status" value="1"/>
</dbReference>
<dbReference type="STRING" id="326475.AWB66_01501"/>
<gene>
    <name evidence="1" type="ORF">AWB66_01501</name>
</gene>
<evidence type="ECO:0000313" key="2">
    <source>
        <dbReference type="Proteomes" id="UP000054717"/>
    </source>
</evidence>
<organism evidence="1 2">
    <name type="scientific">Caballeronia telluris</name>
    <dbReference type="NCBI Taxonomy" id="326475"/>
    <lineage>
        <taxon>Bacteria</taxon>
        <taxon>Pseudomonadati</taxon>
        <taxon>Pseudomonadota</taxon>
        <taxon>Betaproteobacteria</taxon>
        <taxon>Burkholderiales</taxon>
        <taxon>Burkholderiaceae</taxon>
        <taxon>Caballeronia</taxon>
    </lineage>
</organism>
<name>A0A158G2A9_9BURK</name>
<dbReference type="AlphaFoldDB" id="A0A158G2A9"/>
<dbReference type="Proteomes" id="UP000054717">
    <property type="component" value="Unassembled WGS sequence"/>
</dbReference>
<dbReference type="EMBL" id="FCNZ02000004">
    <property type="protein sequence ID" value="SAL25981.1"/>
    <property type="molecule type" value="Genomic_DNA"/>
</dbReference>
<evidence type="ECO:0008006" key="3">
    <source>
        <dbReference type="Google" id="ProtNLM"/>
    </source>
</evidence>
<evidence type="ECO:0000313" key="1">
    <source>
        <dbReference type="EMBL" id="SAL25981.1"/>
    </source>
</evidence>
<reference evidence="1" key="1">
    <citation type="submission" date="2016-01" db="EMBL/GenBank/DDBJ databases">
        <authorList>
            <person name="Peeters Charlotte."/>
        </authorList>
    </citation>
    <scope>NUCLEOTIDE SEQUENCE</scope>
    <source>
        <strain evidence="1">LMG 22936</strain>
    </source>
</reference>
<comment type="caution">
    <text evidence="1">The sequence shown here is derived from an EMBL/GenBank/DDBJ whole genome shotgun (WGS) entry which is preliminary data.</text>
</comment>
<sequence length="96" mass="10344">MRRAAKVDANQAEVVSALRKVGASVTPIHMVGSGCPDLLVGFRGRTVVMEVKDGAKPPSARKLTDDEAVWFGNWKGEAYVVETPEQAINYLMGRAA</sequence>
<dbReference type="GO" id="GO:0003676">
    <property type="term" value="F:nucleic acid binding"/>
    <property type="evidence" value="ECO:0007669"/>
    <property type="project" value="InterPro"/>
</dbReference>
<accession>A0A158G2A9</accession>
<proteinExistence type="predicted"/>
<dbReference type="Gene3D" id="3.40.1350.10">
    <property type="match status" value="1"/>
</dbReference>
<protein>
    <recommendedName>
        <fullName evidence="3">VRR-NUC domain protein</fullName>
    </recommendedName>
</protein>
<keyword evidence="2" id="KW-1185">Reference proteome</keyword>
<dbReference type="InterPro" id="IPR011856">
    <property type="entry name" value="tRNA_endonuc-like_dom_sf"/>
</dbReference>